<evidence type="ECO:0000313" key="2">
    <source>
        <dbReference type="Proteomes" id="UP000322245"/>
    </source>
</evidence>
<keyword evidence="2" id="KW-1185">Reference proteome</keyword>
<protein>
    <submittedName>
        <fullName evidence="1">Uncharacterized protein</fullName>
    </submittedName>
</protein>
<proteinExistence type="predicted"/>
<organism evidence="1 2">
    <name type="scientific">Cryptococcus floricola</name>
    <dbReference type="NCBI Taxonomy" id="2591691"/>
    <lineage>
        <taxon>Eukaryota</taxon>
        <taxon>Fungi</taxon>
        <taxon>Dikarya</taxon>
        <taxon>Basidiomycota</taxon>
        <taxon>Agaricomycotina</taxon>
        <taxon>Tremellomycetes</taxon>
        <taxon>Tremellales</taxon>
        <taxon>Cryptococcaceae</taxon>
        <taxon>Cryptococcus</taxon>
    </lineage>
</organism>
<sequence>MPTTSNQADAGGKTAGKAKEYSVNTIYCFEGSVHFITSDNVIFPFDLDRLAKV</sequence>
<dbReference type="EMBL" id="NIDF01000354">
    <property type="protein sequence ID" value="TYJ51176.1"/>
    <property type="molecule type" value="Genomic_DNA"/>
</dbReference>
<gene>
    <name evidence="1" type="ORF">B9479_008269</name>
</gene>
<accession>A0A5D3ANF0</accession>
<reference evidence="1 2" key="1">
    <citation type="submission" date="2017-05" db="EMBL/GenBank/DDBJ databases">
        <title>The Genome Sequence of Tsuchiyaea wingfieldii DSM 27421.</title>
        <authorList>
            <person name="Cuomo C."/>
            <person name="Passer A."/>
            <person name="Billmyre B."/>
            <person name="Heitman J."/>
        </authorList>
    </citation>
    <scope>NUCLEOTIDE SEQUENCE [LARGE SCALE GENOMIC DNA]</scope>
    <source>
        <strain evidence="1 2">DSM 27421</strain>
    </source>
</reference>
<dbReference type="Proteomes" id="UP000322245">
    <property type="component" value="Unassembled WGS sequence"/>
</dbReference>
<comment type="caution">
    <text evidence="1">The sequence shown here is derived from an EMBL/GenBank/DDBJ whole genome shotgun (WGS) entry which is preliminary data.</text>
</comment>
<dbReference type="AlphaFoldDB" id="A0A5D3ANF0"/>
<name>A0A5D3ANF0_9TREE</name>
<feature type="non-terminal residue" evidence="1">
    <location>
        <position position="53"/>
    </location>
</feature>
<evidence type="ECO:0000313" key="1">
    <source>
        <dbReference type="EMBL" id="TYJ51176.1"/>
    </source>
</evidence>